<gene>
    <name evidence="2" type="ORF">FPL22_06720</name>
</gene>
<dbReference type="SUPFAM" id="SSF52821">
    <property type="entry name" value="Rhodanese/Cell cycle control phosphatase"/>
    <property type="match status" value="1"/>
</dbReference>
<keyword evidence="3" id="KW-1185">Reference proteome</keyword>
<dbReference type="AlphaFoldDB" id="A0A556QQS0"/>
<dbReference type="SMART" id="SM00450">
    <property type="entry name" value="RHOD"/>
    <property type="match status" value="1"/>
</dbReference>
<dbReference type="Pfam" id="PF00581">
    <property type="entry name" value="Rhodanese"/>
    <property type="match status" value="1"/>
</dbReference>
<dbReference type="PROSITE" id="PS50206">
    <property type="entry name" value="RHODANESE_3"/>
    <property type="match status" value="1"/>
</dbReference>
<name>A0A556QQS0_9BACT</name>
<organism evidence="2 3">
    <name type="scientific">Rariglobus hedericola</name>
    <dbReference type="NCBI Taxonomy" id="2597822"/>
    <lineage>
        <taxon>Bacteria</taxon>
        <taxon>Pseudomonadati</taxon>
        <taxon>Verrucomicrobiota</taxon>
        <taxon>Opitutia</taxon>
        <taxon>Opitutales</taxon>
        <taxon>Opitutaceae</taxon>
        <taxon>Rariglobus</taxon>
    </lineage>
</organism>
<accession>A0A556QQS0</accession>
<dbReference type="OrthoDB" id="9800872at2"/>
<dbReference type="Gene3D" id="3.40.250.10">
    <property type="entry name" value="Rhodanese-like domain"/>
    <property type="match status" value="1"/>
</dbReference>
<protein>
    <submittedName>
        <fullName evidence="2">Rhodanese</fullName>
    </submittedName>
</protein>
<dbReference type="Proteomes" id="UP000315648">
    <property type="component" value="Unassembled WGS sequence"/>
</dbReference>
<sequence>MSDTHPIEVSVEETKRLLDETPGDVVLIDVREPFEVETCRIAGAEHIPMRQIPEHVGSLPKDKHLLIHCHHGGRSLRVTQYLRANGYDAVSNVAGGIDAWSLVIDPTVPRY</sequence>
<evidence type="ECO:0000259" key="1">
    <source>
        <dbReference type="PROSITE" id="PS50206"/>
    </source>
</evidence>
<dbReference type="PANTHER" id="PTHR43031">
    <property type="entry name" value="FAD-DEPENDENT OXIDOREDUCTASE"/>
    <property type="match status" value="1"/>
</dbReference>
<evidence type="ECO:0000313" key="3">
    <source>
        <dbReference type="Proteomes" id="UP000315648"/>
    </source>
</evidence>
<dbReference type="InterPro" id="IPR001763">
    <property type="entry name" value="Rhodanese-like_dom"/>
</dbReference>
<feature type="domain" description="Rhodanese" evidence="1">
    <location>
        <begin position="21"/>
        <end position="109"/>
    </location>
</feature>
<dbReference type="InterPro" id="IPR036873">
    <property type="entry name" value="Rhodanese-like_dom_sf"/>
</dbReference>
<dbReference type="PANTHER" id="PTHR43031:SF17">
    <property type="entry name" value="SULFURTRANSFERASE YTWF-RELATED"/>
    <property type="match status" value="1"/>
</dbReference>
<dbReference type="InterPro" id="IPR050229">
    <property type="entry name" value="GlpE_sulfurtransferase"/>
</dbReference>
<dbReference type="RefSeq" id="WP_144229331.1">
    <property type="nucleotide sequence ID" value="NZ_CBCRVV010000005.1"/>
</dbReference>
<evidence type="ECO:0000313" key="2">
    <source>
        <dbReference type="EMBL" id="TSJ78988.1"/>
    </source>
</evidence>
<comment type="caution">
    <text evidence="2">The sequence shown here is derived from an EMBL/GenBank/DDBJ whole genome shotgun (WGS) entry which is preliminary data.</text>
</comment>
<proteinExistence type="predicted"/>
<reference evidence="2 3" key="1">
    <citation type="submission" date="2019-07" db="EMBL/GenBank/DDBJ databases">
        <title>Description of 53C-WASEF.</title>
        <authorList>
            <person name="Pitt A."/>
            <person name="Hahn M.W."/>
        </authorList>
    </citation>
    <scope>NUCLEOTIDE SEQUENCE [LARGE SCALE GENOMIC DNA]</scope>
    <source>
        <strain evidence="2 3">53C-WASEF</strain>
    </source>
</reference>
<dbReference type="EMBL" id="VMBG01000001">
    <property type="protein sequence ID" value="TSJ78988.1"/>
    <property type="molecule type" value="Genomic_DNA"/>
</dbReference>